<name>A0A2J7RKT4_9NEOP</name>
<organism evidence="1 2">
    <name type="scientific">Cryptotermes secundus</name>
    <dbReference type="NCBI Taxonomy" id="105785"/>
    <lineage>
        <taxon>Eukaryota</taxon>
        <taxon>Metazoa</taxon>
        <taxon>Ecdysozoa</taxon>
        <taxon>Arthropoda</taxon>
        <taxon>Hexapoda</taxon>
        <taxon>Insecta</taxon>
        <taxon>Pterygota</taxon>
        <taxon>Neoptera</taxon>
        <taxon>Polyneoptera</taxon>
        <taxon>Dictyoptera</taxon>
        <taxon>Blattodea</taxon>
        <taxon>Blattoidea</taxon>
        <taxon>Termitoidae</taxon>
        <taxon>Kalotermitidae</taxon>
        <taxon>Cryptotermitinae</taxon>
        <taxon>Cryptotermes</taxon>
    </lineage>
</organism>
<evidence type="ECO:0000313" key="1">
    <source>
        <dbReference type="EMBL" id="PNF41455.1"/>
    </source>
</evidence>
<dbReference type="InParanoid" id="A0A2J7RKT4"/>
<evidence type="ECO:0000313" key="2">
    <source>
        <dbReference type="Proteomes" id="UP000235965"/>
    </source>
</evidence>
<accession>A0A2J7RKT4</accession>
<protein>
    <submittedName>
        <fullName evidence="1">Uncharacterized protein</fullName>
    </submittedName>
</protein>
<gene>
    <name evidence="1" type="ORF">B7P43_G13389</name>
</gene>
<dbReference type="EMBL" id="NEVH01002707">
    <property type="protein sequence ID" value="PNF41455.1"/>
    <property type="molecule type" value="Genomic_DNA"/>
</dbReference>
<dbReference type="Proteomes" id="UP000235965">
    <property type="component" value="Unassembled WGS sequence"/>
</dbReference>
<keyword evidence="2" id="KW-1185">Reference proteome</keyword>
<comment type="caution">
    <text evidence="1">The sequence shown here is derived from an EMBL/GenBank/DDBJ whole genome shotgun (WGS) entry which is preliminary data.</text>
</comment>
<sequence>MTLQNFRFLILYTVGRTPWTRDQPVVRPLPTYRTTDIHAISGIRTHDLSVQASEDSPFLRPRGHCDRLYGKYLEGARKVTVITYVNWRFSGEGEKNLNPNVESFSFNPENAENTFLQDV</sequence>
<reference evidence="1 2" key="1">
    <citation type="submission" date="2017-12" db="EMBL/GenBank/DDBJ databases">
        <title>Hemimetabolous genomes reveal molecular basis of termite eusociality.</title>
        <authorList>
            <person name="Harrison M.C."/>
            <person name="Jongepier E."/>
            <person name="Robertson H.M."/>
            <person name="Arning N."/>
            <person name="Bitard-Feildel T."/>
            <person name="Chao H."/>
            <person name="Childers C.P."/>
            <person name="Dinh H."/>
            <person name="Doddapaneni H."/>
            <person name="Dugan S."/>
            <person name="Gowin J."/>
            <person name="Greiner C."/>
            <person name="Han Y."/>
            <person name="Hu H."/>
            <person name="Hughes D.S.T."/>
            <person name="Huylmans A.-K."/>
            <person name="Kemena C."/>
            <person name="Kremer L.P.M."/>
            <person name="Lee S.L."/>
            <person name="Lopez-Ezquerra A."/>
            <person name="Mallet L."/>
            <person name="Monroy-Kuhn J.M."/>
            <person name="Moser A."/>
            <person name="Murali S.C."/>
            <person name="Muzny D.M."/>
            <person name="Otani S."/>
            <person name="Piulachs M.-D."/>
            <person name="Poelchau M."/>
            <person name="Qu J."/>
            <person name="Schaub F."/>
            <person name="Wada-Katsumata A."/>
            <person name="Worley K.C."/>
            <person name="Xie Q."/>
            <person name="Ylla G."/>
            <person name="Poulsen M."/>
            <person name="Gibbs R.A."/>
            <person name="Schal C."/>
            <person name="Richards S."/>
            <person name="Belles X."/>
            <person name="Korb J."/>
            <person name="Bornberg-Bauer E."/>
        </authorList>
    </citation>
    <scope>NUCLEOTIDE SEQUENCE [LARGE SCALE GENOMIC DNA]</scope>
    <source>
        <tissue evidence="1">Whole body</tissue>
    </source>
</reference>
<proteinExistence type="predicted"/>
<dbReference type="AlphaFoldDB" id="A0A2J7RKT4"/>